<dbReference type="InterPro" id="IPR050188">
    <property type="entry name" value="RluA_PseudoU_synthase"/>
</dbReference>
<reference evidence="8 9" key="1">
    <citation type="submission" date="2020-03" db="EMBL/GenBank/DDBJ databases">
        <title>Vagococcus sp. nov., isolated from beetles.</title>
        <authorList>
            <person name="Hyun D.-W."/>
            <person name="Bae J.-W."/>
        </authorList>
    </citation>
    <scope>NUCLEOTIDE SEQUENCE [LARGE SCALE GENOMIC DNA]</scope>
    <source>
        <strain evidence="8 9">HDW17B</strain>
    </source>
</reference>
<gene>
    <name evidence="8" type="ORF">G7082_09325</name>
</gene>
<evidence type="ECO:0000256" key="4">
    <source>
        <dbReference type="PIRSR" id="PIRSR606225-1"/>
    </source>
</evidence>
<dbReference type="InterPro" id="IPR002942">
    <property type="entry name" value="S4_RNA-bd"/>
</dbReference>
<dbReference type="InterPro" id="IPR020103">
    <property type="entry name" value="PsdUridine_synth_cat_dom_sf"/>
</dbReference>
<name>A0A6G8AUM8_9ENTE</name>
<dbReference type="Gene3D" id="3.30.2350.10">
    <property type="entry name" value="Pseudouridine synthase"/>
    <property type="match status" value="1"/>
</dbReference>
<organism evidence="8 9">
    <name type="scientific">Vagococcus hydrophili</name>
    <dbReference type="NCBI Taxonomy" id="2714947"/>
    <lineage>
        <taxon>Bacteria</taxon>
        <taxon>Bacillati</taxon>
        <taxon>Bacillota</taxon>
        <taxon>Bacilli</taxon>
        <taxon>Lactobacillales</taxon>
        <taxon>Enterococcaceae</taxon>
        <taxon>Vagococcus</taxon>
    </lineage>
</organism>
<dbReference type="PROSITE" id="PS50889">
    <property type="entry name" value="S4"/>
    <property type="match status" value="1"/>
</dbReference>
<keyword evidence="5" id="KW-0694">RNA-binding</keyword>
<comment type="similarity">
    <text evidence="2 6">Belongs to the pseudouridine synthase RluA family.</text>
</comment>
<dbReference type="AlphaFoldDB" id="A0A6G8AUM8"/>
<sequence>MAKKKQTPKKVNQPMRVSSYIIEEPIELLPFLIKTLSTMSRNSVKSIMTRGQVTVDGKVVTQHNHELKPGQKVEIQGNKAAKKEVALMGIEIVFEDADIIVIEKEAGMLSVATQKGYDVTAYSQLKQYVKQENPQNKVFIVHRLDRETSGLMLFAKNEQTKYKLQENWKELVSERTYTALVEGKVKREKGTLSSWLTESKTFKIYSSPFDNGGKQATTHFKKIRGNQNYTLLEVHLDTGRKNQIRVHMEDLGHPIVGDKKYGAKGNPMKRLGLHATTLVFEHPTTGKKMKFTTKVPKKFAHQLKEKSE</sequence>
<evidence type="ECO:0000259" key="7">
    <source>
        <dbReference type="SMART" id="SM00363"/>
    </source>
</evidence>
<dbReference type="GO" id="GO:0000455">
    <property type="term" value="P:enzyme-directed rRNA pseudouridine synthesis"/>
    <property type="evidence" value="ECO:0007669"/>
    <property type="project" value="UniProtKB-ARBA"/>
</dbReference>
<dbReference type="InterPro" id="IPR006224">
    <property type="entry name" value="PsdUridine_synth_RluA-like_CS"/>
</dbReference>
<proteinExistence type="inferred from homology"/>
<dbReference type="GO" id="GO:0003723">
    <property type="term" value="F:RNA binding"/>
    <property type="evidence" value="ECO:0007669"/>
    <property type="project" value="UniProtKB-KW"/>
</dbReference>
<dbReference type="Gene3D" id="3.10.290.10">
    <property type="entry name" value="RNA-binding S4 domain"/>
    <property type="match status" value="1"/>
</dbReference>
<evidence type="ECO:0000313" key="8">
    <source>
        <dbReference type="EMBL" id="QIL48690.1"/>
    </source>
</evidence>
<comment type="catalytic activity">
    <reaction evidence="1 6">
        <text>a uridine in RNA = a pseudouridine in RNA</text>
        <dbReference type="Rhea" id="RHEA:48348"/>
        <dbReference type="Rhea" id="RHEA-COMP:12068"/>
        <dbReference type="Rhea" id="RHEA-COMP:12069"/>
        <dbReference type="ChEBI" id="CHEBI:65314"/>
        <dbReference type="ChEBI" id="CHEBI:65315"/>
    </reaction>
</comment>
<dbReference type="InterPro" id="IPR006145">
    <property type="entry name" value="PsdUridine_synth_RsuA/RluA"/>
</dbReference>
<evidence type="ECO:0000256" key="6">
    <source>
        <dbReference type="RuleBase" id="RU362028"/>
    </source>
</evidence>
<dbReference type="InterPro" id="IPR006225">
    <property type="entry name" value="PsdUridine_synth_RluC/D"/>
</dbReference>
<dbReference type="CDD" id="cd02869">
    <property type="entry name" value="PseudoU_synth_RluA_like"/>
    <property type="match status" value="1"/>
</dbReference>
<dbReference type="CDD" id="cd00165">
    <property type="entry name" value="S4"/>
    <property type="match status" value="1"/>
</dbReference>
<dbReference type="SMART" id="SM00363">
    <property type="entry name" value="S4"/>
    <property type="match status" value="1"/>
</dbReference>
<dbReference type="Pfam" id="PF00849">
    <property type="entry name" value="PseudoU_synth_2"/>
    <property type="match status" value="1"/>
</dbReference>
<keyword evidence="3 6" id="KW-0413">Isomerase</keyword>
<dbReference type="Proteomes" id="UP000501747">
    <property type="component" value="Chromosome"/>
</dbReference>
<dbReference type="GO" id="GO:0120159">
    <property type="term" value="F:rRNA pseudouridine synthase activity"/>
    <property type="evidence" value="ECO:0007669"/>
    <property type="project" value="UniProtKB-ARBA"/>
</dbReference>
<feature type="active site" evidence="4">
    <location>
        <position position="145"/>
    </location>
</feature>
<dbReference type="EC" id="5.4.99.-" evidence="6"/>
<evidence type="ECO:0000256" key="5">
    <source>
        <dbReference type="PROSITE-ProRule" id="PRU00182"/>
    </source>
</evidence>
<evidence type="ECO:0000313" key="9">
    <source>
        <dbReference type="Proteomes" id="UP000501747"/>
    </source>
</evidence>
<dbReference type="SUPFAM" id="SSF55174">
    <property type="entry name" value="Alpha-L RNA-binding motif"/>
    <property type="match status" value="1"/>
</dbReference>
<evidence type="ECO:0000256" key="3">
    <source>
        <dbReference type="ARBA" id="ARBA00023235"/>
    </source>
</evidence>
<dbReference type="EMBL" id="CP049887">
    <property type="protein sequence ID" value="QIL48690.1"/>
    <property type="molecule type" value="Genomic_DNA"/>
</dbReference>
<accession>A0A6G8AUM8</accession>
<protein>
    <recommendedName>
        <fullName evidence="6">Pseudouridine synthase</fullName>
        <ecNumber evidence="6">5.4.99.-</ecNumber>
    </recommendedName>
</protein>
<dbReference type="RefSeq" id="WP_166034826.1">
    <property type="nucleotide sequence ID" value="NZ_CP049887.1"/>
</dbReference>
<evidence type="ECO:0000256" key="2">
    <source>
        <dbReference type="ARBA" id="ARBA00010876"/>
    </source>
</evidence>
<dbReference type="SUPFAM" id="SSF55120">
    <property type="entry name" value="Pseudouridine synthase"/>
    <property type="match status" value="1"/>
</dbReference>
<evidence type="ECO:0000256" key="1">
    <source>
        <dbReference type="ARBA" id="ARBA00000073"/>
    </source>
</evidence>
<keyword evidence="9" id="KW-1185">Reference proteome</keyword>
<dbReference type="NCBIfam" id="TIGR00005">
    <property type="entry name" value="rluA_subfam"/>
    <property type="match status" value="1"/>
</dbReference>
<dbReference type="PANTHER" id="PTHR21600">
    <property type="entry name" value="MITOCHONDRIAL RNA PSEUDOURIDINE SYNTHASE"/>
    <property type="match status" value="1"/>
</dbReference>
<dbReference type="InterPro" id="IPR036986">
    <property type="entry name" value="S4_RNA-bd_sf"/>
</dbReference>
<dbReference type="KEGG" id="vhy:G7082_09325"/>
<dbReference type="PROSITE" id="PS01129">
    <property type="entry name" value="PSI_RLU"/>
    <property type="match status" value="1"/>
</dbReference>
<feature type="domain" description="RNA-binding S4" evidence="7">
    <location>
        <begin position="27"/>
        <end position="86"/>
    </location>
</feature>
<comment type="function">
    <text evidence="6">Responsible for synthesis of pseudouridine from uracil.</text>
</comment>
<dbReference type="PANTHER" id="PTHR21600:SF44">
    <property type="entry name" value="RIBOSOMAL LARGE SUBUNIT PSEUDOURIDINE SYNTHASE D"/>
    <property type="match status" value="1"/>
</dbReference>